<reference evidence="1 2" key="1">
    <citation type="journal article" date="2018" name="Nat. Biotechnol.">
        <title>A standardized bacterial taxonomy based on genome phylogeny substantially revises the tree of life.</title>
        <authorList>
            <person name="Parks D.H."/>
            <person name="Chuvochina M."/>
            <person name="Waite D.W."/>
            <person name="Rinke C."/>
            <person name="Skarshewski A."/>
            <person name="Chaumeil P.A."/>
            <person name="Hugenholtz P."/>
        </authorList>
    </citation>
    <scope>NUCLEOTIDE SEQUENCE [LARGE SCALE GENOMIC DNA]</scope>
    <source>
        <strain evidence="1">UBA9375</strain>
    </source>
</reference>
<proteinExistence type="predicted"/>
<organism evidence="1 2">
    <name type="scientific">Gimesia maris</name>
    <dbReference type="NCBI Taxonomy" id="122"/>
    <lineage>
        <taxon>Bacteria</taxon>
        <taxon>Pseudomonadati</taxon>
        <taxon>Planctomycetota</taxon>
        <taxon>Planctomycetia</taxon>
        <taxon>Planctomycetales</taxon>
        <taxon>Planctomycetaceae</taxon>
        <taxon>Gimesia</taxon>
    </lineage>
</organism>
<name>A0A3D3R987_9PLAN</name>
<accession>A0A3D3R987</accession>
<evidence type="ECO:0000313" key="2">
    <source>
        <dbReference type="Proteomes" id="UP000263642"/>
    </source>
</evidence>
<protein>
    <recommendedName>
        <fullName evidence="3">FlgN protein</fullName>
    </recommendedName>
</protein>
<evidence type="ECO:0008006" key="3">
    <source>
        <dbReference type="Google" id="ProtNLM"/>
    </source>
</evidence>
<dbReference type="EMBL" id="DQAY01000083">
    <property type="protein sequence ID" value="HCO24190.1"/>
    <property type="molecule type" value="Genomic_DNA"/>
</dbReference>
<evidence type="ECO:0000313" key="1">
    <source>
        <dbReference type="EMBL" id="HCO24190.1"/>
    </source>
</evidence>
<dbReference type="Proteomes" id="UP000263642">
    <property type="component" value="Unassembled WGS sequence"/>
</dbReference>
<gene>
    <name evidence="1" type="ORF">DIT97_14515</name>
</gene>
<comment type="caution">
    <text evidence="1">The sequence shown here is derived from an EMBL/GenBank/DDBJ whole genome shotgun (WGS) entry which is preliminary data.</text>
</comment>
<dbReference type="AlphaFoldDB" id="A0A3D3R987"/>
<sequence>MHEAQSASAPTQHRQLLSQLSGVLRDLEPIQNQLLELYQKKSQALRQIDVKLIDECGAIEEELTRNLQFVLLRRQQLLQAAGQQGLPADSLHDLLLKLDVPEAESFFPRIEAAQQRSRKLRHETWVQWIVSTRSYQHYSQVLELIAHAGQKVPTYSRGQNESSTGGVIFDASA</sequence>